<proteinExistence type="predicted"/>
<protein>
    <submittedName>
        <fullName evidence="2">Uncharacterized protein</fullName>
    </submittedName>
</protein>
<dbReference type="Proteomes" id="UP001156882">
    <property type="component" value="Unassembled WGS sequence"/>
</dbReference>
<feature type="region of interest" description="Disordered" evidence="1">
    <location>
        <begin position="1"/>
        <end position="36"/>
    </location>
</feature>
<evidence type="ECO:0000256" key="1">
    <source>
        <dbReference type="SAM" id="MobiDB-lite"/>
    </source>
</evidence>
<evidence type="ECO:0000313" key="2">
    <source>
        <dbReference type="EMBL" id="GLS18733.1"/>
    </source>
</evidence>
<feature type="region of interest" description="Disordered" evidence="1">
    <location>
        <begin position="541"/>
        <end position="639"/>
    </location>
</feature>
<reference evidence="3" key="1">
    <citation type="journal article" date="2019" name="Int. J. Syst. Evol. Microbiol.">
        <title>The Global Catalogue of Microorganisms (GCM) 10K type strain sequencing project: providing services to taxonomists for standard genome sequencing and annotation.</title>
        <authorList>
            <consortium name="The Broad Institute Genomics Platform"/>
            <consortium name="The Broad Institute Genome Sequencing Center for Infectious Disease"/>
            <person name="Wu L."/>
            <person name="Ma J."/>
        </authorList>
    </citation>
    <scope>NUCLEOTIDE SEQUENCE [LARGE SCALE GENOMIC DNA]</scope>
    <source>
        <strain evidence="3">NBRC 101365</strain>
    </source>
</reference>
<name>A0ABQ6CEP2_9HYPH</name>
<dbReference type="EMBL" id="BSPC01000015">
    <property type="protein sequence ID" value="GLS18733.1"/>
    <property type="molecule type" value="Genomic_DNA"/>
</dbReference>
<feature type="compositionally biased region" description="Low complexity" evidence="1">
    <location>
        <begin position="556"/>
        <end position="570"/>
    </location>
</feature>
<comment type="caution">
    <text evidence="2">The sequence shown here is derived from an EMBL/GenBank/DDBJ whole genome shotgun (WGS) entry which is preliminary data.</text>
</comment>
<accession>A0ABQ6CEP2</accession>
<feature type="compositionally biased region" description="Polar residues" evidence="1">
    <location>
        <begin position="617"/>
        <end position="628"/>
    </location>
</feature>
<organism evidence="2 3">
    <name type="scientific">Labrys miyagiensis</name>
    <dbReference type="NCBI Taxonomy" id="346912"/>
    <lineage>
        <taxon>Bacteria</taxon>
        <taxon>Pseudomonadati</taxon>
        <taxon>Pseudomonadota</taxon>
        <taxon>Alphaproteobacteria</taxon>
        <taxon>Hyphomicrobiales</taxon>
        <taxon>Xanthobacteraceae</taxon>
        <taxon>Labrys</taxon>
    </lineage>
</organism>
<gene>
    <name evidence="2" type="ORF">GCM10007874_17500</name>
</gene>
<sequence length="1109" mass="113339">MAGKQEYPEFVLPSEQPRAAAPPDDSPDFTLPSEAPNVPDFSVYANQGAGASPISTTAVNPNAALRNTGDESYLSGAVKGGATGIAQGLQDVPAAYNAAGDFGDWVGAHIESYLRGVPLEQAQKDREARGQAVKNFVAPVLDPINAAVAPLASGAASIEKNVAENAQYKPTSEAGKIAQSGVRGATSSLFMGGPETVGMGLVGGAAQQSATDATNNPYIGTAAGILAPILTHTVAPSVAGVAKSYVGPMTEAGRTAKAAEMVGNAATNPQAALTAAQTAPKEIIPGSTPNLAEQTGDIGLAQATKAAGIANPEFAARQMANAGDQNAARARAIDQMAPGAGDVMSPTATLNKQLSDIDAAHESTINNLAQRADTLNSGVMGNFDPELVGSTLRNVTQEASDAASKARSRLYDLVDPDNKLAVVTAQAADAAKQLRDSIDPAVSVPSPNATPVINMVANLAAVTPFNKLTALDSTITAAMAQAKRSGDYIGHNQLKDLKSAVMGSINDAVDNQNAWEQAAIARGELNPADSIRARFENDKEVAGFGNPGRDSTANDSAVAVGASGMGAPPSVGSGLEPSQGAGGLRASAGDQGIQSRLGPGGDNNPGAATAAPGVQGSGTPNASPTTGSVGRGPGAASAGVLGAEKPQLAPNFDEDAAARLATAKQAHAQYDQTYRQGPVKSMLSTNGFAGQYRNAASTIPAKAFPAGNTGYSTTSAFLKAANNSPEAVSAIQDMAMARLRAGMKGDALDPKALAAWKQNYGQALKAVDEASPGFSSKFDNAATATQALNDARIAKVQDLKLAQEGAAGKLMGATTPGEVRQRVSDMIRAKDGPTQIKSLLSRMQNDPGAVQGLQRAAAESLLESVRNAGMTDGERIISGDKLGKLLANHGDAVEALFGQDGLANMKAIAADVKRSQIAMDNTRARSGADTGANVFKKMQEIAAKSGHLSIGGAMTIAGVEALHSGDVMGATGIAALAGLRAGLGRLRANGINKVNDLYLQALENPEVGKAMLQTYIDKQGQARPSALIRLGQTIEQSAKMLATPQQPTNEPREARAHGGAVKKSHEFLVNRLIKLVDMAKRDANRATEPLLNAPDPVVVKALQIAKQGI</sequence>
<dbReference type="RefSeq" id="WP_284311605.1">
    <property type="nucleotide sequence ID" value="NZ_BSPC01000015.1"/>
</dbReference>
<keyword evidence="3" id="KW-1185">Reference proteome</keyword>
<evidence type="ECO:0000313" key="3">
    <source>
        <dbReference type="Proteomes" id="UP001156882"/>
    </source>
</evidence>